<dbReference type="InterPro" id="IPR050858">
    <property type="entry name" value="Mal-CoA-ACP_Trans/PKS_FabD"/>
</dbReference>
<accession>A0A895YPV9</accession>
<dbReference type="InterPro" id="IPR049416">
    <property type="entry name" value="VinK-like_small"/>
</dbReference>
<evidence type="ECO:0000256" key="3">
    <source>
        <dbReference type="ARBA" id="ARBA00023315"/>
    </source>
</evidence>
<comment type="catalytic activity">
    <reaction evidence="4">
        <text>holo-[ACP] + malonyl-CoA = malonyl-[ACP] + CoA</text>
        <dbReference type="Rhea" id="RHEA:41792"/>
        <dbReference type="Rhea" id="RHEA-COMP:9623"/>
        <dbReference type="Rhea" id="RHEA-COMP:9685"/>
        <dbReference type="ChEBI" id="CHEBI:57287"/>
        <dbReference type="ChEBI" id="CHEBI:57384"/>
        <dbReference type="ChEBI" id="CHEBI:64479"/>
        <dbReference type="ChEBI" id="CHEBI:78449"/>
        <dbReference type="EC" id="2.3.1.39"/>
    </reaction>
</comment>
<evidence type="ECO:0000256" key="4">
    <source>
        <dbReference type="ARBA" id="ARBA00048462"/>
    </source>
</evidence>
<keyword evidence="2" id="KW-0808">Transferase</keyword>
<proteinExistence type="predicted"/>
<dbReference type="AlphaFoldDB" id="A0A895YPV9"/>
<gene>
    <name evidence="7" type="ORF">JQS43_06715</name>
</gene>
<dbReference type="PANTHER" id="PTHR42681">
    <property type="entry name" value="MALONYL-COA-ACYL CARRIER PROTEIN TRANSACYLASE, MITOCHONDRIAL"/>
    <property type="match status" value="1"/>
</dbReference>
<dbReference type="GO" id="GO:0004314">
    <property type="term" value="F:[acyl-carrier-protein] S-malonyltransferase activity"/>
    <property type="evidence" value="ECO:0007669"/>
    <property type="project" value="UniProtKB-EC"/>
</dbReference>
<dbReference type="InterPro" id="IPR016035">
    <property type="entry name" value="Acyl_Trfase/lysoPLipase"/>
</dbReference>
<dbReference type="Proteomes" id="UP000662857">
    <property type="component" value="Chromosome"/>
</dbReference>
<evidence type="ECO:0000313" key="8">
    <source>
        <dbReference type="Proteomes" id="UP000662857"/>
    </source>
</evidence>
<name>A0A895YPV9_9ACTN</name>
<feature type="compositionally biased region" description="Low complexity" evidence="5">
    <location>
        <begin position="312"/>
        <end position="322"/>
    </location>
</feature>
<keyword evidence="8" id="KW-1185">Reference proteome</keyword>
<dbReference type="RefSeq" id="WP_239678206.1">
    <property type="nucleotide sequence ID" value="NZ_CP070499.1"/>
</dbReference>
<dbReference type="InterPro" id="IPR001227">
    <property type="entry name" value="Ac_transferase_dom_sf"/>
</dbReference>
<feature type="region of interest" description="Disordered" evidence="5">
    <location>
        <begin position="299"/>
        <end position="322"/>
    </location>
</feature>
<dbReference type="SUPFAM" id="SSF52151">
    <property type="entry name" value="FabD/lysophospholipase-like"/>
    <property type="match status" value="1"/>
</dbReference>
<dbReference type="EC" id="2.3.1.39" evidence="1"/>
<keyword evidence="3" id="KW-0012">Acyltransferase</keyword>
<feature type="domain" description="Malonyl-CoA-[acyl-carrier-protein] transacylase small" evidence="6">
    <location>
        <begin position="136"/>
        <end position="194"/>
    </location>
</feature>
<reference evidence="7" key="1">
    <citation type="submission" date="2021-02" db="EMBL/GenBank/DDBJ databases">
        <title>Natrosporangium hydrolyticum gen. nov., sp. nov, a haloalkaliphilic actinobacterium from a soda solonchak soil.</title>
        <authorList>
            <person name="Sorokin D.Y."/>
            <person name="Khijniak T.V."/>
            <person name="Zakharycheva A.P."/>
            <person name="Boueva O.V."/>
            <person name="Ariskina E.V."/>
            <person name="Hahnke R.L."/>
            <person name="Bunk B."/>
            <person name="Sproer C."/>
            <person name="Schumann P."/>
            <person name="Evtushenko L.I."/>
            <person name="Kublanov I.V."/>
        </authorList>
    </citation>
    <scope>NUCLEOTIDE SEQUENCE</scope>
    <source>
        <strain evidence="7">DSM 106523</strain>
    </source>
</reference>
<evidence type="ECO:0000256" key="2">
    <source>
        <dbReference type="ARBA" id="ARBA00022679"/>
    </source>
</evidence>
<evidence type="ECO:0000259" key="6">
    <source>
        <dbReference type="Pfam" id="PF21124"/>
    </source>
</evidence>
<dbReference type="GO" id="GO:0006633">
    <property type="term" value="P:fatty acid biosynthetic process"/>
    <property type="evidence" value="ECO:0007669"/>
    <property type="project" value="TreeGrafter"/>
</dbReference>
<sequence>MSAATEMAVLFPGMGPTRFADLGRFLVADPVARRLAESADTVLGYDLLDEFQRGEGDYSEAAQVAFLISSLALASWAERELGMSAGVCTGASFGGKVAVTYAGAIDIEDAVTMTAGIARCLTEYFASAHQDIVTHSFARTPPERLADILHQLGGWAEISCYVDHDLHMVSLPERDLEWFQQRIRSAGGLPLYTMRPPMHCSVFTGLRDLVADRVFGDLSFADPRLPIIADQDGAVVADADGVRRMLLDSFVAPVRWPDTVAALRREGAVTGFVCGPDALFGRVQVTSSSLQITQVTPRLAMQPRRARERRASQPAAAQVAAR</sequence>
<evidence type="ECO:0000256" key="5">
    <source>
        <dbReference type="SAM" id="MobiDB-lite"/>
    </source>
</evidence>
<dbReference type="Gene3D" id="3.40.366.10">
    <property type="entry name" value="Malonyl-Coenzyme A Acyl Carrier Protein, domain 2"/>
    <property type="match status" value="2"/>
</dbReference>
<evidence type="ECO:0000313" key="7">
    <source>
        <dbReference type="EMBL" id="QSB16008.1"/>
    </source>
</evidence>
<dbReference type="EMBL" id="CP070499">
    <property type="protein sequence ID" value="QSB16008.1"/>
    <property type="molecule type" value="Genomic_DNA"/>
</dbReference>
<dbReference type="Pfam" id="PF21124">
    <property type="entry name" value="VinK_C"/>
    <property type="match status" value="1"/>
</dbReference>
<organism evidence="7 8">
    <name type="scientific">Natronosporangium hydrolyticum</name>
    <dbReference type="NCBI Taxonomy" id="2811111"/>
    <lineage>
        <taxon>Bacteria</taxon>
        <taxon>Bacillati</taxon>
        <taxon>Actinomycetota</taxon>
        <taxon>Actinomycetes</taxon>
        <taxon>Micromonosporales</taxon>
        <taxon>Micromonosporaceae</taxon>
        <taxon>Natronosporangium</taxon>
    </lineage>
</organism>
<dbReference type="PANTHER" id="PTHR42681:SF1">
    <property type="entry name" value="MALONYL-COA-ACYL CARRIER PROTEIN TRANSACYLASE, MITOCHONDRIAL"/>
    <property type="match status" value="1"/>
</dbReference>
<evidence type="ECO:0000256" key="1">
    <source>
        <dbReference type="ARBA" id="ARBA00013258"/>
    </source>
</evidence>
<dbReference type="KEGG" id="nhy:JQS43_06715"/>
<protein>
    <recommendedName>
        <fullName evidence="1">[acyl-carrier-protein] S-malonyltransferase</fullName>
        <ecNumber evidence="1">2.3.1.39</ecNumber>
    </recommendedName>
</protein>